<dbReference type="InterPro" id="IPR029033">
    <property type="entry name" value="His_PPase_superfam"/>
</dbReference>
<protein>
    <recommendedName>
        <fullName evidence="2">Histidine phosphatase family protein</fullName>
    </recommendedName>
</protein>
<proteinExistence type="predicted"/>
<evidence type="ECO:0008006" key="2">
    <source>
        <dbReference type="Google" id="ProtNLM"/>
    </source>
</evidence>
<dbReference type="AlphaFoldDB" id="A0A381ZKN0"/>
<dbReference type="Pfam" id="PF00300">
    <property type="entry name" value="His_Phos_1"/>
    <property type="match status" value="1"/>
</dbReference>
<accession>A0A381ZKN0</accession>
<feature type="non-terminal residue" evidence="1">
    <location>
        <position position="1"/>
    </location>
</feature>
<dbReference type="SUPFAM" id="SSF53254">
    <property type="entry name" value="Phosphoglycerate mutase-like"/>
    <property type="match status" value="1"/>
</dbReference>
<gene>
    <name evidence="1" type="ORF">METZ01_LOCUS142583</name>
</gene>
<dbReference type="CDD" id="cd07067">
    <property type="entry name" value="HP_PGM_like"/>
    <property type="match status" value="1"/>
</dbReference>
<dbReference type="Gene3D" id="3.40.50.1240">
    <property type="entry name" value="Phosphoglycerate mutase-like"/>
    <property type="match status" value="1"/>
</dbReference>
<organism evidence="1">
    <name type="scientific">marine metagenome</name>
    <dbReference type="NCBI Taxonomy" id="408172"/>
    <lineage>
        <taxon>unclassified sequences</taxon>
        <taxon>metagenomes</taxon>
        <taxon>ecological metagenomes</taxon>
    </lineage>
</organism>
<reference evidence="1" key="1">
    <citation type="submission" date="2018-05" db="EMBL/GenBank/DDBJ databases">
        <authorList>
            <person name="Lanie J.A."/>
            <person name="Ng W.-L."/>
            <person name="Kazmierczak K.M."/>
            <person name="Andrzejewski T.M."/>
            <person name="Davidsen T.M."/>
            <person name="Wayne K.J."/>
            <person name="Tettelin H."/>
            <person name="Glass J.I."/>
            <person name="Rusch D."/>
            <person name="Podicherti R."/>
            <person name="Tsui H.-C.T."/>
            <person name="Winkler M.E."/>
        </authorList>
    </citation>
    <scope>NUCLEOTIDE SEQUENCE</scope>
</reference>
<name>A0A381ZKN0_9ZZZZ</name>
<evidence type="ECO:0000313" key="1">
    <source>
        <dbReference type="EMBL" id="SVA89729.1"/>
    </source>
</evidence>
<dbReference type="EMBL" id="UINC01021676">
    <property type="protein sequence ID" value="SVA89729.1"/>
    <property type="molecule type" value="Genomic_DNA"/>
</dbReference>
<dbReference type="InterPro" id="IPR013078">
    <property type="entry name" value="His_Pase_superF_clade-1"/>
</dbReference>
<sequence length="110" mass="12292">ERLENIELFRVEGGESFFQLKDRVIPKFGHILAEHPSDSIVILCHGGVIRTILAYILGISIKNLFRINQPYASVNIIQYYEGGDPVVDLMGGSHSNIHSLNSSDKKISIQ</sequence>